<dbReference type="Gene3D" id="3.30.420.10">
    <property type="entry name" value="Ribonuclease H-like superfamily/Ribonuclease H"/>
    <property type="match status" value="1"/>
</dbReference>
<comment type="caution">
    <text evidence="2">The sequence shown here is derived from an EMBL/GenBank/DDBJ whole genome shotgun (WGS) entry which is preliminary data.</text>
</comment>
<dbReference type="AlphaFoldDB" id="A0A2P4P564"/>
<keyword evidence="3" id="KW-1185">Reference proteome</keyword>
<dbReference type="EMBL" id="AUPC02000385">
    <property type="protein sequence ID" value="POG60536.1"/>
    <property type="molecule type" value="Genomic_DNA"/>
</dbReference>
<feature type="non-terminal residue" evidence="2">
    <location>
        <position position="90"/>
    </location>
</feature>
<evidence type="ECO:0000313" key="2">
    <source>
        <dbReference type="EMBL" id="POG60536.1"/>
    </source>
</evidence>
<feature type="non-terminal residue" evidence="2">
    <location>
        <position position="1"/>
    </location>
</feature>
<dbReference type="GO" id="GO:0004523">
    <property type="term" value="F:RNA-DNA hybrid ribonuclease activity"/>
    <property type="evidence" value="ECO:0007669"/>
    <property type="project" value="InterPro"/>
</dbReference>
<organism evidence="2 3">
    <name type="scientific">Rhizophagus irregularis (strain DAOM 181602 / DAOM 197198 / MUCL 43194)</name>
    <name type="common">Arbuscular mycorrhizal fungus</name>
    <name type="synonym">Glomus intraradices</name>
    <dbReference type="NCBI Taxonomy" id="747089"/>
    <lineage>
        <taxon>Eukaryota</taxon>
        <taxon>Fungi</taxon>
        <taxon>Fungi incertae sedis</taxon>
        <taxon>Mucoromycota</taxon>
        <taxon>Glomeromycotina</taxon>
        <taxon>Glomeromycetes</taxon>
        <taxon>Glomerales</taxon>
        <taxon>Glomeraceae</taxon>
        <taxon>Rhizophagus</taxon>
    </lineage>
</organism>
<dbReference type="InterPro" id="IPR012337">
    <property type="entry name" value="RNaseH-like_sf"/>
</dbReference>
<dbReference type="Proteomes" id="UP000018888">
    <property type="component" value="Unassembled WGS sequence"/>
</dbReference>
<reference evidence="2 3" key="1">
    <citation type="journal article" date="2013" name="Proc. Natl. Acad. Sci. U.S.A.">
        <title>Genome of an arbuscular mycorrhizal fungus provides insight into the oldest plant symbiosis.</title>
        <authorList>
            <person name="Tisserant E."/>
            <person name="Malbreil M."/>
            <person name="Kuo A."/>
            <person name="Kohler A."/>
            <person name="Symeonidi A."/>
            <person name="Balestrini R."/>
            <person name="Charron P."/>
            <person name="Duensing N."/>
            <person name="Frei Dit Frey N."/>
            <person name="Gianinazzi-Pearson V."/>
            <person name="Gilbert L.B."/>
            <person name="Handa Y."/>
            <person name="Herr J.R."/>
            <person name="Hijri M."/>
            <person name="Koul R."/>
            <person name="Kawaguchi M."/>
            <person name="Krajinski F."/>
            <person name="Lammers P.J."/>
            <person name="Masclaux F.G."/>
            <person name="Murat C."/>
            <person name="Morin E."/>
            <person name="Ndikumana S."/>
            <person name="Pagni M."/>
            <person name="Petitpierre D."/>
            <person name="Requena N."/>
            <person name="Rosikiewicz P."/>
            <person name="Riley R."/>
            <person name="Saito K."/>
            <person name="San Clemente H."/>
            <person name="Shapiro H."/>
            <person name="van Tuinen D."/>
            <person name="Becard G."/>
            <person name="Bonfante P."/>
            <person name="Paszkowski U."/>
            <person name="Shachar-Hill Y.Y."/>
            <person name="Tuskan G.A."/>
            <person name="Young P.W."/>
            <person name="Sanders I.R."/>
            <person name="Henrissat B."/>
            <person name="Rensing S.A."/>
            <person name="Grigoriev I.V."/>
            <person name="Corradi N."/>
            <person name="Roux C."/>
            <person name="Martin F."/>
        </authorList>
    </citation>
    <scope>NUCLEOTIDE SEQUENCE [LARGE SCALE GENOMIC DNA]</scope>
    <source>
        <strain evidence="2 3">DAOM 197198</strain>
    </source>
</reference>
<dbReference type="SUPFAM" id="SSF53098">
    <property type="entry name" value="Ribonuclease H-like"/>
    <property type="match status" value="1"/>
</dbReference>
<reference evidence="2 3" key="2">
    <citation type="journal article" date="2018" name="New Phytol.">
        <title>High intraspecific genome diversity in the model arbuscular mycorrhizal symbiont Rhizophagus irregularis.</title>
        <authorList>
            <person name="Chen E.C.H."/>
            <person name="Morin E."/>
            <person name="Beaudet D."/>
            <person name="Noel J."/>
            <person name="Yildirir G."/>
            <person name="Ndikumana S."/>
            <person name="Charron P."/>
            <person name="St-Onge C."/>
            <person name="Giorgi J."/>
            <person name="Kruger M."/>
            <person name="Marton T."/>
            <person name="Ropars J."/>
            <person name="Grigoriev I.V."/>
            <person name="Hainaut M."/>
            <person name="Henrissat B."/>
            <person name="Roux C."/>
            <person name="Martin F."/>
            <person name="Corradi N."/>
        </authorList>
    </citation>
    <scope>NUCLEOTIDE SEQUENCE [LARGE SCALE GENOMIC DNA]</scope>
    <source>
        <strain evidence="2 3">DAOM 197198</strain>
    </source>
</reference>
<dbReference type="PROSITE" id="PS50879">
    <property type="entry name" value="RNASE_H_1"/>
    <property type="match status" value="1"/>
</dbReference>
<proteinExistence type="predicted"/>
<name>A0A2P4P564_RHIID</name>
<dbReference type="Pfam" id="PF00075">
    <property type="entry name" value="RNase_H"/>
    <property type="match status" value="1"/>
</dbReference>
<accession>A0A2P4P564</accession>
<evidence type="ECO:0000259" key="1">
    <source>
        <dbReference type="PROSITE" id="PS50879"/>
    </source>
</evidence>
<evidence type="ECO:0000313" key="3">
    <source>
        <dbReference type="Proteomes" id="UP000018888"/>
    </source>
</evidence>
<dbReference type="InterPro" id="IPR036397">
    <property type="entry name" value="RNaseH_sf"/>
</dbReference>
<protein>
    <recommendedName>
        <fullName evidence="1">RNase H type-1 domain-containing protein</fullName>
    </recommendedName>
</protein>
<feature type="domain" description="RNase H type-1" evidence="1">
    <location>
        <begin position="1"/>
        <end position="90"/>
    </location>
</feature>
<dbReference type="GO" id="GO:0003676">
    <property type="term" value="F:nucleic acid binding"/>
    <property type="evidence" value="ECO:0007669"/>
    <property type="project" value="InterPro"/>
</dbReference>
<gene>
    <name evidence="2" type="ORF">GLOIN_2v1712521</name>
</gene>
<sequence length="90" mass="10295">QWPSSTRAEIMAVLTCLIVCPPNSLINIFTDSQCTIDTFTSLSNYKLTPRRKQKINNIILWQAIQQIIAELNLQVRFTKVKAHSGVEYND</sequence>
<dbReference type="InterPro" id="IPR002156">
    <property type="entry name" value="RNaseH_domain"/>
</dbReference>